<dbReference type="Gene3D" id="2.130.10.10">
    <property type="entry name" value="YVTN repeat-like/Quinoprotein amine dehydrogenase"/>
    <property type="match status" value="2"/>
</dbReference>
<evidence type="ECO:0000313" key="6">
    <source>
        <dbReference type="Proteomes" id="UP001549921"/>
    </source>
</evidence>
<evidence type="ECO:0000256" key="2">
    <source>
        <dbReference type="ARBA" id="ARBA00022574"/>
    </source>
</evidence>
<dbReference type="InterPro" id="IPR001680">
    <property type="entry name" value="WD40_rpt"/>
</dbReference>
<dbReference type="InterPro" id="IPR015943">
    <property type="entry name" value="WD40/YVTN_repeat-like_dom_sf"/>
</dbReference>
<dbReference type="EMBL" id="JBEDNZ010000019">
    <property type="protein sequence ID" value="KAL0820044.1"/>
    <property type="molecule type" value="Genomic_DNA"/>
</dbReference>
<keyword evidence="2 4" id="KW-0853">WD repeat</keyword>
<gene>
    <name evidence="5" type="ORF">ABMA28_006002</name>
</gene>
<evidence type="ECO:0000313" key="5">
    <source>
        <dbReference type="EMBL" id="KAL0820044.1"/>
    </source>
</evidence>
<dbReference type="InterPro" id="IPR019775">
    <property type="entry name" value="WD40_repeat_CS"/>
</dbReference>
<dbReference type="PANTHER" id="PTHR22889:SF0">
    <property type="entry name" value="WD REPEAT-CONTAINING PROTEIN 89"/>
    <property type="match status" value="1"/>
</dbReference>
<dbReference type="SUPFAM" id="SSF50978">
    <property type="entry name" value="WD40 repeat-like"/>
    <property type="match status" value="1"/>
</dbReference>
<comment type="caution">
    <text evidence="5">The sequence shown here is derived from an EMBL/GenBank/DDBJ whole genome shotgun (WGS) entry which is preliminary data.</text>
</comment>
<name>A0ABD0SJN0_LOXSC</name>
<keyword evidence="3" id="KW-0677">Repeat</keyword>
<protein>
    <recommendedName>
        <fullName evidence="1">WD repeat-containing protein 89</fullName>
    </recommendedName>
</protein>
<dbReference type="AlphaFoldDB" id="A0ABD0SJN0"/>
<sequence>MDLFTSQKISKNPLYCKIISGIMADIIDNEELDKDTVDSEALKQLFSQNYNLLTETTVSAKKSYVNKLHGTKSLKLAVGVSNNNGIEVYELNKSTLKLSCKLSGHQKSLTDVVFSPREDHLLYSSGLDGLVKLWDLRASGSCVQEYKDDEEQVTRPYECMDVSCNGRVMCAGSQLVEDDAYLVFWDSRMPKPLGGYWNSHTDDITQVKFHKEKTEILATGSIDGLLNIFNVMEQTEDDALTYSLNVENSVEKISWLDDKKVACTTQSNDLQLWDTETGDLVKSYSRDKIARSMKRSKDDDCYLVDIYKSIDDTPVLLAGSNAGNGDVLRSVAITEKKLQPCTNFTQNKQIVRCCWYEKDRDILVTTGESGVISAWSRAAAADRDPHRLSGSLNKLHVNRFKPY</sequence>
<dbReference type="PROSITE" id="PS50294">
    <property type="entry name" value="WD_REPEATS_REGION"/>
    <property type="match status" value="1"/>
</dbReference>
<dbReference type="PROSITE" id="PS00678">
    <property type="entry name" value="WD_REPEATS_1"/>
    <property type="match status" value="1"/>
</dbReference>
<organism evidence="5 6">
    <name type="scientific">Loxostege sticticalis</name>
    <name type="common">Beet webworm moth</name>
    <dbReference type="NCBI Taxonomy" id="481309"/>
    <lineage>
        <taxon>Eukaryota</taxon>
        <taxon>Metazoa</taxon>
        <taxon>Ecdysozoa</taxon>
        <taxon>Arthropoda</taxon>
        <taxon>Hexapoda</taxon>
        <taxon>Insecta</taxon>
        <taxon>Pterygota</taxon>
        <taxon>Neoptera</taxon>
        <taxon>Endopterygota</taxon>
        <taxon>Lepidoptera</taxon>
        <taxon>Glossata</taxon>
        <taxon>Ditrysia</taxon>
        <taxon>Pyraloidea</taxon>
        <taxon>Crambidae</taxon>
        <taxon>Pyraustinae</taxon>
        <taxon>Loxostege</taxon>
    </lineage>
</organism>
<dbReference type="Proteomes" id="UP001549921">
    <property type="component" value="Unassembled WGS sequence"/>
</dbReference>
<dbReference type="SMART" id="SM00320">
    <property type="entry name" value="WD40"/>
    <property type="match status" value="4"/>
</dbReference>
<evidence type="ECO:0000256" key="1">
    <source>
        <dbReference type="ARBA" id="ARBA00021125"/>
    </source>
</evidence>
<dbReference type="PANTHER" id="PTHR22889">
    <property type="entry name" value="WD REPEAT-CONTAINING PROTEIN 89"/>
    <property type="match status" value="1"/>
</dbReference>
<dbReference type="Pfam" id="PF00400">
    <property type="entry name" value="WD40"/>
    <property type="match status" value="2"/>
</dbReference>
<reference evidence="5 6" key="1">
    <citation type="submission" date="2024-06" db="EMBL/GenBank/DDBJ databases">
        <title>A chromosome-level genome assembly of beet webworm, Loxostege sticticalis.</title>
        <authorList>
            <person name="Zhang Y."/>
        </authorList>
    </citation>
    <scope>NUCLEOTIDE SEQUENCE [LARGE SCALE GENOMIC DNA]</scope>
    <source>
        <strain evidence="5">AQ028</strain>
        <tissue evidence="5">Male pupae</tissue>
    </source>
</reference>
<feature type="repeat" description="WD" evidence="4">
    <location>
        <begin position="102"/>
        <end position="137"/>
    </location>
</feature>
<dbReference type="PROSITE" id="PS50082">
    <property type="entry name" value="WD_REPEATS_2"/>
    <property type="match status" value="1"/>
</dbReference>
<accession>A0ABD0SJN0</accession>
<dbReference type="InterPro" id="IPR036322">
    <property type="entry name" value="WD40_repeat_dom_sf"/>
</dbReference>
<evidence type="ECO:0000256" key="3">
    <source>
        <dbReference type="ARBA" id="ARBA00022737"/>
    </source>
</evidence>
<proteinExistence type="predicted"/>
<dbReference type="InterPro" id="IPR039328">
    <property type="entry name" value="WDR89"/>
</dbReference>
<evidence type="ECO:0000256" key="4">
    <source>
        <dbReference type="PROSITE-ProRule" id="PRU00221"/>
    </source>
</evidence>